<proteinExistence type="predicted"/>
<evidence type="ECO:0000256" key="1">
    <source>
        <dbReference type="SAM" id="MobiDB-lite"/>
    </source>
</evidence>
<evidence type="ECO:0000313" key="4">
    <source>
        <dbReference type="Proteomes" id="UP000642819"/>
    </source>
</evidence>
<protein>
    <recommendedName>
        <fullName evidence="5">LysM domain-containing protein</fullName>
    </recommendedName>
</protein>
<keyword evidence="2" id="KW-0812">Transmembrane</keyword>
<dbReference type="InterPro" id="IPR036779">
    <property type="entry name" value="LysM_dom_sf"/>
</dbReference>
<organism evidence="3 4">
    <name type="scientific">Zhihengliuella salsuginis</name>
    <dbReference type="NCBI Taxonomy" id="578222"/>
    <lineage>
        <taxon>Bacteria</taxon>
        <taxon>Bacillati</taxon>
        <taxon>Actinomycetota</taxon>
        <taxon>Actinomycetes</taxon>
        <taxon>Micrococcales</taxon>
        <taxon>Micrococcaceae</taxon>
        <taxon>Zhihengliuella</taxon>
    </lineage>
</organism>
<feature type="transmembrane region" description="Helical" evidence="2">
    <location>
        <begin position="50"/>
        <end position="80"/>
    </location>
</feature>
<comment type="caution">
    <text evidence="3">The sequence shown here is derived from an EMBL/GenBank/DDBJ whole genome shotgun (WGS) entry which is preliminary data.</text>
</comment>
<feature type="region of interest" description="Disordered" evidence="1">
    <location>
        <begin position="128"/>
        <end position="175"/>
    </location>
</feature>
<keyword evidence="2" id="KW-0472">Membrane</keyword>
<evidence type="ECO:0000313" key="3">
    <source>
        <dbReference type="EMBL" id="GHD00882.1"/>
    </source>
</evidence>
<keyword evidence="4" id="KW-1185">Reference proteome</keyword>
<sequence length="292" mass="30235">MTWTVCVFGLGALITLAGAVIWRNQTGSGLDVGSIAAWGVPRSLGDLEHLMALAFCALGILTLLWWTLSLLAALAGALLLRFHRPRAAQLMARWSPAYMRRLAVAVLGVQLIAAPGAFAADLPASPVDEQQTTQVAPSPAWSAADEQSAGPTTPSPAARTHAEAPSPAWQPGGAAPQLDRVLDAAPLAPEATPVSAGSTETAPSPAWNPGRTAPEIDRVLGATRSAGDEVVVAPGDTLWSLAADSLGPDATTAEIAAEWPRWHAANRDVIGPDPDRLTISMVLERPASAPVS</sequence>
<feature type="region of interest" description="Disordered" evidence="1">
    <location>
        <begin position="189"/>
        <end position="213"/>
    </location>
</feature>
<name>A0ABQ3GC23_9MICC</name>
<gene>
    <name evidence="3" type="ORF">GCM10008096_04330</name>
</gene>
<reference evidence="4" key="1">
    <citation type="journal article" date="2019" name="Int. J. Syst. Evol. Microbiol.">
        <title>The Global Catalogue of Microorganisms (GCM) 10K type strain sequencing project: providing services to taxonomists for standard genome sequencing and annotation.</title>
        <authorList>
            <consortium name="The Broad Institute Genomics Platform"/>
            <consortium name="The Broad Institute Genome Sequencing Center for Infectious Disease"/>
            <person name="Wu L."/>
            <person name="Ma J."/>
        </authorList>
    </citation>
    <scope>NUCLEOTIDE SEQUENCE [LARGE SCALE GENOMIC DNA]</scope>
    <source>
        <strain evidence="4">KCTC 19466</strain>
    </source>
</reference>
<evidence type="ECO:0000256" key="2">
    <source>
        <dbReference type="SAM" id="Phobius"/>
    </source>
</evidence>
<evidence type="ECO:0008006" key="5">
    <source>
        <dbReference type="Google" id="ProtNLM"/>
    </source>
</evidence>
<accession>A0ABQ3GC23</accession>
<keyword evidence="2" id="KW-1133">Transmembrane helix</keyword>
<dbReference type="Gene3D" id="3.10.350.10">
    <property type="entry name" value="LysM domain"/>
    <property type="match status" value="1"/>
</dbReference>
<dbReference type="EMBL" id="BMXK01000002">
    <property type="protein sequence ID" value="GHD00882.1"/>
    <property type="molecule type" value="Genomic_DNA"/>
</dbReference>
<dbReference type="Proteomes" id="UP000642819">
    <property type="component" value="Unassembled WGS sequence"/>
</dbReference>
<dbReference type="RefSeq" id="WP_189348487.1">
    <property type="nucleotide sequence ID" value="NZ_BMXK01000002.1"/>
</dbReference>
<feature type="transmembrane region" description="Helical" evidence="2">
    <location>
        <begin position="101"/>
        <end position="120"/>
    </location>
</feature>